<feature type="region of interest" description="Disordered" evidence="1">
    <location>
        <begin position="1"/>
        <end position="99"/>
    </location>
</feature>
<keyword evidence="3" id="KW-1185">Reference proteome</keyword>
<dbReference type="Pfam" id="PF08192">
    <property type="entry name" value="Peptidase_S64"/>
    <property type="match status" value="1"/>
</dbReference>
<proteinExistence type="predicted"/>
<feature type="compositionally biased region" description="Polar residues" evidence="1">
    <location>
        <begin position="1"/>
        <end position="10"/>
    </location>
</feature>
<gene>
    <name evidence="2" type="ORF">Z520_06935</name>
</gene>
<dbReference type="Proteomes" id="UP000053411">
    <property type="component" value="Unassembled WGS sequence"/>
</dbReference>
<dbReference type="AlphaFoldDB" id="A0A0D2KLG8"/>
<reference evidence="2 3" key="1">
    <citation type="submission" date="2015-01" db="EMBL/GenBank/DDBJ databases">
        <title>The Genome Sequence of Fonsecaea multimorphosa CBS 102226.</title>
        <authorList>
            <consortium name="The Broad Institute Genomics Platform"/>
            <person name="Cuomo C."/>
            <person name="de Hoog S."/>
            <person name="Gorbushina A."/>
            <person name="Stielow B."/>
            <person name="Teixiera M."/>
            <person name="Abouelleil A."/>
            <person name="Chapman S.B."/>
            <person name="Priest M."/>
            <person name="Young S.K."/>
            <person name="Wortman J."/>
            <person name="Nusbaum C."/>
            <person name="Birren B."/>
        </authorList>
    </citation>
    <scope>NUCLEOTIDE SEQUENCE [LARGE SCALE GENOMIC DNA]</scope>
    <source>
        <strain evidence="2 3">CBS 102226</strain>
    </source>
</reference>
<sequence length="641" mass="69966">MASSKTNDTGAENDAVAEDYAVAEHDAVADQSQQNTHIPHPHNRSSSGDESLDVPVPDFAHPQTAASSPSDGRSSNNSNVQGSLTSSPLSPTMTSTVLEPPALAPPILNLPAFTPTPVEEPPYQPDNEETYGYYHGLPSCPLLVARSSGQPWRSQLPEYPFPRTKTLGVVGKHPIRDAWDAKLQAEIIEALGTTRWTSIDILRIGYAGLGESKGPLPVVLWIGVRPGSLTWGDGITIVEACVAILRREKLIDVQCEIRESAVHASARPSPRYSSSPSLPSVLATSHLPFTASPGQSINPVGSSIHGTLGLYLQPGENNPYRESVWAVTCRHVVIPDEDKDRKYEYKPTGQPCVDILIPSDKALEKITSAAEVVLNSSSFLIRTLEESARGTVEQHPQLDKERLHLRECKDFVEKILPKWQSTTNRTLGYVKIAPPIQTSLSMNPSLDLFGPRRDWALIEVDKAKHPEAVANTVDAVTGLMPEALNYRSMLIRHLETYKQDSRPGQPFDGKLLRLGRVVPIEELRAPKMRDPQEDPCLIVGKRGGVSDMTWGYLNGLKSVCWNDDNTKSMEMCVVTSTKKKAFSEDGDSGSAVFDVTGRVVGILVGGAKGPCDRESLDVTYVTPMAWLQKDMKDCGYGVEIA</sequence>
<dbReference type="InterPro" id="IPR009003">
    <property type="entry name" value="Peptidase_S1_PA"/>
</dbReference>
<accession>A0A0D2KLG8</accession>
<dbReference type="VEuPathDB" id="FungiDB:Z520_06935"/>
<dbReference type="InterPro" id="IPR012985">
    <property type="entry name" value="Peptidase_S64_Ssy5"/>
</dbReference>
<dbReference type="EMBL" id="KN848074">
    <property type="protein sequence ID" value="KIX97483.1"/>
    <property type="molecule type" value="Genomic_DNA"/>
</dbReference>
<evidence type="ECO:0000313" key="2">
    <source>
        <dbReference type="EMBL" id="KIX97483.1"/>
    </source>
</evidence>
<dbReference type="STRING" id="1442371.A0A0D2KLG8"/>
<evidence type="ECO:0008006" key="4">
    <source>
        <dbReference type="Google" id="ProtNLM"/>
    </source>
</evidence>
<dbReference type="InterPro" id="IPR043504">
    <property type="entry name" value="Peptidase_S1_PA_chymotrypsin"/>
</dbReference>
<evidence type="ECO:0000313" key="3">
    <source>
        <dbReference type="Proteomes" id="UP000053411"/>
    </source>
</evidence>
<dbReference type="OrthoDB" id="4158423at2759"/>
<evidence type="ECO:0000256" key="1">
    <source>
        <dbReference type="SAM" id="MobiDB-lite"/>
    </source>
</evidence>
<dbReference type="GeneID" id="27712681"/>
<protein>
    <recommendedName>
        <fullName evidence="4">Peptidase S1 domain-containing protein</fullName>
    </recommendedName>
</protein>
<dbReference type="RefSeq" id="XP_016631606.1">
    <property type="nucleotide sequence ID" value="XM_016777435.1"/>
</dbReference>
<dbReference type="SUPFAM" id="SSF50494">
    <property type="entry name" value="Trypsin-like serine proteases"/>
    <property type="match status" value="2"/>
</dbReference>
<organism evidence="2 3">
    <name type="scientific">Fonsecaea multimorphosa CBS 102226</name>
    <dbReference type="NCBI Taxonomy" id="1442371"/>
    <lineage>
        <taxon>Eukaryota</taxon>
        <taxon>Fungi</taxon>
        <taxon>Dikarya</taxon>
        <taxon>Ascomycota</taxon>
        <taxon>Pezizomycotina</taxon>
        <taxon>Eurotiomycetes</taxon>
        <taxon>Chaetothyriomycetidae</taxon>
        <taxon>Chaetothyriales</taxon>
        <taxon>Herpotrichiellaceae</taxon>
        <taxon>Fonsecaea</taxon>
    </lineage>
</organism>
<dbReference type="Gene3D" id="2.40.10.10">
    <property type="entry name" value="Trypsin-like serine proteases"/>
    <property type="match status" value="1"/>
</dbReference>
<name>A0A0D2KLG8_9EURO</name>
<feature type="compositionally biased region" description="Low complexity" evidence="1">
    <location>
        <begin position="67"/>
        <end position="96"/>
    </location>
</feature>